<dbReference type="EMBL" id="PZKC01000026">
    <property type="protein sequence ID" value="PTD94956.1"/>
    <property type="molecule type" value="Genomic_DNA"/>
</dbReference>
<accession>A0A2T4IB56</accession>
<evidence type="ECO:0000256" key="1">
    <source>
        <dbReference type="SAM" id="Phobius"/>
    </source>
</evidence>
<reference evidence="2 3" key="2">
    <citation type="submission" date="2018-04" db="EMBL/GenBank/DDBJ databases">
        <title>Thauera lacus sp. nov., isolated from an saline lake in Inner Mongolia, China.</title>
        <authorList>
            <person name="Liang Q.-Y."/>
        </authorList>
    </citation>
    <scope>NUCLEOTIDE SEQUENCE [LARGE SCALE GENOMIC DNA]</scope>
    <source>
        <strain evidence="2 3">D20</strain>
    </source>
</reference>
<keyword evidence="1" id="KW-0812">Transmembrane</keyword>
<evidence type="ECO:0000313" key="3">
    <source>
        <dbReference type="Proteomes" id="UP000241193"/>
    </source>
</evidence>
<comment type="caution">
    <text evidence="2">The sequence shown here is derived from an EMBL/GenBank/DDBJ whole genome shotgun (WGS) entry which is preliminary data.</text>
</comment>
<dbReference type="RefSeq" id="WP_107494911.1">
    <property type="nucleotide sequence ID" value="NZ_PZKC01000026.1"/>
</dbReference>
<feature type="transmembrane region" description="Helical" evidence="1">
    <location>
        <begin position="267"/>
        <end position="290"/>
    </location>
</feature>
<organism evidence="2 3">
    <name type="scientific">Pseudothauera lacus</name>
    <dbReference type="NCBI Taxonomy" id="2136175"/>
    <lineage>
        <taxon>Bacteria</taxon>
        <taxon>Pseudomonadati</taxon>
        <taxon>Pseudomonadota</taxon>
        <taxon>Betaproteobacteria</taxon>
        <taxon>Rhodocyclales</taxon>
        <taxon>Zoogloeaceae</taxon>
        <taxon>Pseudothauera</taxon>
    </lineage>
</organism>
<keyword evidence="3" id="KW-1185">Reference proteome</keyword>
<sequence>MKIGKLKLIRELRDLPVVETANALHIKHIGVLEPLQKTATEHMVLDNFIEEANTAYLQTRLGGDDSAGLGVSMAALVALPGAFIFFFLSLANVLLVAQSPEWMDSTTKVIAYVVGFVGAAGLLLALSFGLQALSGDLVKDRDTYYRICRRSGKLYTYRLGRLVCSRLDDLVPCHFRTGTATAAVGLLYLVDYDREHKVARYAHKISASSPLKGDSQAIWEFYRRYIDGEFDHWRVMTQAPALEYGPMAVMRNYWPARIGRRLIDRGGAWGLPGVLVVLIGGLLVGGPWLFVTWAHGRLTGPDWSGIPAEELTPDPVEEADHPVLLKFDPVRSVNPSPAKWEKPFYTAAMALGVPVWIGLIGGAMAGAVWAGAMGLHLFLSI</sequence>
<feature type="transmembrane region" description="Helical" evidence="1">
    <location>
        <begin position="355"/>
        <end position="379"/>
    </location>
</feature>
<keyword evidence="1" id="KW-1133">Transmembrane helix</keyword>
<gene>
    <name evidence="2" type="ORF">C8261_16945</name>
</gene>
<evidence type="ECO:0000313" key="2">
    <source>
        <dbReference type="EMBL" id="PTD94956.1"/>
    </source>
</evidence>
<reference evidence="2 3" key="1">
    <citation type="submission" date="2018-03" db="EMBL/GenBank/DDBJ databases">
        <authorList>
            <person name="Keele B.F."/>
        </authorList>
    </citation>
    <scope>NUCLEOTIDE SEQUENCE [LARGE SCALE GENOMIC DNA]</scope>
    <source>
        <strain evidence="2 3">D20</strain>
    </source>
</reference>
<feature type="transmembrane region" description="Helical" evidence="1">
    <location>
        <begin position="109"/>
        <end position="133"/>
    </location>
</feature>
<dbReference type="AlphaFoldDB" id="A0A2T4IB56"/>
<keyword evidence="1" id="KW-0472">Membrane</keyword>
<dbReference type="Proteomes" id="UP000241193">
    <property type="component" value="Unassembled WGS sequence"/>
</dbReference>
<feature type="transmembrane region" description="Helical" evidence="1">
    <location>
        <begin position="69"/>
        <end position="97"/>
    </location>
</feature>
<proteinExistence type="predicted"/>
<name>A0A2T4IB56_9RHOO</name>
<protein>
    <submittedName>
        <fullName evidence="2">Uncharacterized protein</fullName>
    </submittedName>
</protein>